<reference evidence="5 6" key="1">
    <citation type="submission" date="2022-08" db="EMBL/GenBank/DDBJ databases">
        <title>YIM 101645 draft genome.</title>
        <authorList>
            <person name="Chen X."/>
        </authorList>
    </citation>
    <scope>NUCLEOTIDE SEQUENCE [LARGE SCALE GENOMIC DNA]</scope>
    <source>
        <strain evidence="5 6">YIM 101645</strain>
    </source>
</reference>
<proteinExistence type="inferred from homology"/>
<evidence type="ECO:0000313" key="5">
    <source>
        <dbReference type="EMBL" id="MCS5478118.1"/>
    </source>
</evidence>
<keyword evidence="6" id="KW-1185">Reference proteome</keyword>
<gene>
    <name evidence="5" type="ORF">NYP18_00425</name>
</gene>
<dbReference type="SUPFAM" id="SSF52096">
    <property type="entry name" value="ClpP/crotonase"/>
    <property type="match status" value="2"/>
</dbReference>
<comment type="similarity">
    <text evidence="1">Belongs to the AccD/PCCB family.</text>
</comment>
<dbReference type="InterPro" id="IPR011762">
    <property type="entry name" value="COA_CT_N"/>
</dbReference>
<feature type="domain" description="CoA carboxyltransferase C-terminal" evidence="4">
    <location>
        <begin position="279"/>
        <end position="526"/>
    </location>
</feature>
<evidence type="ECO:0000313" key="6">
    <source>
        <dbReference type="Proteomes" id="UP001205965"/>
    </source>
</evidence>
<evidence type="ECO:0000259" key="3">
    <source>
        <dbReference type="PROSITE" id="PS50980"/>
    </source>
</evidence>
<comment type="caution">
    <text evidence="5">The sequence shown here is derived from an EMBL/GenBank/DDBJ whole genome shotgun (WGS) entry which is preliminary data.</text>
</comment>
<organism evidence="5 6">
    <name type="scientific">Corynebacterium lemuris</name>
    <dbReference type="NCBI Taxonomy" id="1859292"/>
    <lineage>
        <taxon>Bacteria</taxon>
        <taxon>Bacillati</taxon>
        <taxon>Actinomycetota</taxon>
        <taxon>Actinomycetes</taxon>
        <taxon>Mycobacteriales</taxon>
        <taxon>Corynebacteriaceae</taxon>
        <taxon>Corynebacterium</taxon>
    </lineage>
</organism>
<dbReference type="InterPro" id="IPR011763">
    <property type="entry name" value="COA_CT_C"/>
</dbReference>
<dbReference type="InterPro" id="IPR034733">
    <property type="entry name" value="AcCoA_carboxyl_beta"/>
</dbReference>
<dbReference type="EMBL" id="JANWTC010000001">
    <property type="protein sequence ID" value="MCS5478118.1"/>
    <property type="molecule type" value="Genomic_DNA"/>
</dbReference>
<dbReference type="PANTHER" id="PTHR22855">
    <property type="entry name" value="ACETYL, PROPIONYL, PYRUVATE, AND GLUTACONYL CARBOXYLASE-RELATED"/>
    <property type="match status" value="1"/>
</dbReference>
<dbReference type="PROSITE" id="PS50980">
    <property type="entry name" value="COA_CT_NTER"/>
    <property type="match status" value="1"/>
</dbReference>
<dbReference type="Pfam" id="PF01039">
    <property type="entry name" value="Carboxyl_trans"/>
    <property type="match status" value="1"/>
</dbReference>
<evidence type="ECO:0000259" key="4">
    <source>
        <dbReference type="PROSITE" id="PS50989"/>
    </source>
</evidence>
<feature type="region of interest" description="Disordered" evidence="2">
    <location>
        <begin position="1"/>
        <end position="24"/>
    </location>
</feature>
<dbReference type="PROSITE" id="PS50989">
    <property type="entry name" value="COA_CT_CTER"/>
    <property type="match status" value="1"/>
</dbReference>
<feature type="compositionally biased region" description="Polar residues" evidence="2">
    <location>
        <begin position="1"/>
        <end position="16"/>
    </location>
</feature>
<dbReference type="PANTHER" id="PTHR22855:SF13">
    <property type="entry name" value="METHYLCROTONOYL-COA CARBOXYLASE BETA CHAIN, MITOCHONDRIAL"/>
    <property type="match status" value="1"/>
</dbReference>
<accession>A0ABT2FSD2</accession>
<sequence length="531" mass="58299">MTQTIPEQKTADQTNMTKEDQVNETVHDRLARSLEEARLGGPEKNRKKITDSGKLLVRQRLDLLFDDQHYIEDGLLARFEEGLPGDAVVTAFGKVDGREVCVIANDFSVKAGTWGNRTFEKIIQAQEKANEAGIPIVYLFDSAGARINEQFESFAGRHAWGNIFYNQVQISGRVPQVCALFGPSPAGSAYVPALCDLTIMVRGHATAYLGSPRLAEMVTGEKVTLEEMGGAEMHCTVSGLGDVLVEDDAEAIAAIRVWLSYLPADWETPAPIAPAAEPREGRTLEEIVPLREAEVFDMEEFVESLVDEGSWFPYKELFAPEMLTGFARINGRPVGLVGNQPMHMGGSIFPDSSDKAARFIWICNAYNIPILFLVDIAGYMIGSEVERQGIIRHGAKMIFAVSECRVPRITVLVRKAYGGGYLAMSGAPMNPDAVIALPTARPALMGPDAAVNGIYYNQIHEIEDPEERKAFIAEKQAEYAEGIDVFKIANANAVEAVVPANELRADLTRRLGLYSKRKAVPVERRQAVTPV</sequence>
<evidence type="ECO:0000256" key="1">
    <source>
        <dbReference type="ARBA" id="ARBA00006102"/>
    </source>
</evidence>
<dbReference type="Gene3D" id="3.90.226.10">
    <property type="entry name" value="2-enoyl-CoA Hydratase, Chain A, domain 1"/>
    <property type="match status" value="2"/>
</dbReference>
<name>A0ABT2FSD2_9CORY</name>
<dbReference type="InterPro" id="IPR029045">
    <property type="entry name" value="ClpP/crotonase-like_dom_sf"/>
</dbReference>
<dbReference type="Proteomes" id="UP001205965">
    <property type="component" value="Unassembled WGS sequence"/>
</dbReference>
<evidence type="ECO:0000256" key="2">
    <source>
        <dbReference type="SAM" id="MobiDB-lite"/>
    </source>
</evidence>
<dbReference type="RefSeq" id="WP_259426143.1">
    <property type="nucleotide sequence ID" value="NZ_JANWTC010000001.1"/>
</dbReference>
<feature type="domain" description="CoA carboxyltransferase N-terminal" evidence="3">
    <location>
        <begin position="23"/>
        <end position="274"/>
    </location>
</feature>
<protein>
    <submittedName>
        <fullName evidence="5">Acyl-CoA carboxylase subunit beta</fullName>
    </submittedName>
</protein>
<dbReference type="InterPro" id="IPR045190">
    <property type="entry name" value="MCCB/AccD1-like"/>
</dbReference>